<dbReference type="CDD" id="cd07984">
    <property type="entry name" value="LPLAT_LABLAT-like"/>
    <property type="match status" value="1"/>
</dbReference>
<proteinExistence type="predicted"/>
<reference evidence="8" key="1">
    <citation type="submission" date="2021-11" db="EMBL/GenBank/DDBJ databases">
        <title>Genome sequence.</title>
        <authorList>
            <person name="Sun Q."/>
        </authorList>
    </citation>
    <scope>NUCLEOTIDE SEQUENCE</scope>
    <source>
        <strain evidence="8">JC740</strain>
    </source>
</reference>
<dbReference type="Pfam" id="PF03279">
    <property type="entry name" value="Lip_A_acyltrans"/>
    <property type="match status" value="1"/>
</dbReference>
<dbReference type="PANTHER" id="PTHR30606:SF10">
    <property type="entry name" value="PHOSPHATIDYLINOSITOL MANNOSIDE ACYLTRANSFERASE"/>
    <property type="match status" value="1"/>
</dbReference>
<protein>
    <submittedName>
        <fullName evidence="8">Lysophospholipid acyltransferase family protein</fullName>
    </submittedName>
</protein>
<sequence length="343" mass="39006">MKTPMRAMRQRLIDASAYALVRMIVAVIQVMPLDMGDRFCRVVAALLSGPLPIRKNVIDSAFQQVLPGLSLEDQHRLTFDMWHHLMLMVCEVAWAQRRLHRCNWHQHVRFRGNQTMLQYMLSERPSVYVTGHFGNFEVGGYTMGLMGVRTLAIARRLDNPYLHDWVEDFRSAKGQDMVDKIGCAPIVDQHLQDGGLLSLLADQHAGHKGYWTDFCGVPASCHKALALFSLTSKAPMLSVYTRRLNGKPMQFESGLLGVVDPITDDENAQSVGQMTEWYNSQLEAMIDIAPEQYWWLHRRWRTPPEKVAARLEKKREKRRQMQISSSGRLSASDTATPPSSNAA</sequence>
<evidence type="ECO:0000256" key="5">
    <source>
        <dbReference type="ARBA" id="ARBA00023136"/>
    </source>
</evidence>
<evidence type="ECO:0000256" key="1">
    <source>
        <dbReference type="ARBA" id="ARBA00004533"/>
    </source>
</evidence>
<keyword evidence="9" id="KW-1185">Reference proteome</keyword>
<dbReference type="EMBL" id="JAJKFW010000061">
    <property type="protein sequence ID" value="MCC9644844.1"/>
    <property type="molecule type" value="Genomic_DNA"/>
</dbReference>
<organism evidence="8 9">
    <name type="scientific">Rhodopirellula halodulae</name>
    <dbReference type="NCBI Taxonomy" id="2894198"/>
    <lineage>
        <taxon>Bacteria</taxon>
        <taxon>Pseudomonadati</taxon>
        <taxon>Planctomycetota</taxon>
        <taxon>Planctomycetia</taxon>
        <taxon>Pirellulales</taxon>
        <taxon>Pirellulaceae</taxon>
        <taxon>Rhodopirellula</taxon>
    </lineage>
</organism>
<evidence type="ECO:0000313" key="8">
    <source>
        <dbReference type="EMBL" id="MCC9644844.1"/>
    </source>
</evidence>
<dbReference type="PANTHER" id="PTHR30606">
    <property type="entry name" value="LIPID A BIOSYNTHESIS LAUROYL ACYLTRANSFERASE"/>
    <property type="match status" value="1"/>
</dbReference>
<name>A0ABS8NN86_9BACT</name>
<dbReference type="GO" id="GO:0016746">
    <property type="term" value="F:acyltransferase activity"/>
    <property type="evidence" value="ECO:0007669"/>
    <property type="project" value="UniProtKB-KW"/>
</dbReference>
<evidence type="ECO:0000256" key="7">
    <source>
        <dbReference type="SAM" id="MobiDB-lite"/>
    </source>
</evidence>
<keyword evidence="3" id="KW-0997">Cell inner membrane</keyword>
<evidence type="ECO:0000313" key="9">
    <source>
        <dbReference type="Proteomes" id="UP001430306"/>
    </source>
</evidence>
<keyword evidence="4" id="KW-0808">Transferase</keyword>
<comment type="caution">
    <text evidence="8">The sequence shown here is derived from an EMBL/GenBank/DDBJ whole genome shotgun (WGS) entry which is preliminary data.</text>
</comment>
<dbReference type="InterPro" id="IPR004960">
    <property type="entry name" value="LipA_acyltrans"/>
</dbReference>
<feature type="region of interest" description="Disordered" evidence="7">
    <location>
        <begin position="309"/>
        <end position="343"/>
    </location>
</feature>
<evidence type="ECO:0000256" key="4">
    <source>
        <dbReference type="ARBA" id="ARBA00022679"/>
    </source>
</evidence>
<accession>A0ABS8NN86</accession>
<evidence type="ECO:0000256" key="2">
    <source>
        <dbReference type="ARBA" id="ARBA00022475"/>
    </source>
</evidence>
<keyword evidence="2" id="KW-1003">Cell membrane</keyword>
<feature type="compositionally biased region" description="Polar residues" evidence="7">
    <location>
        <begin position="321"/>
        <end position="343"/>
    </location>
</feature>
<dbReference type="Proteomes" id="UP001430306">
    <property type="component" value="Unassembled WGS sequence"/>
</dbReference>
<dbReference type="RefSeq" id="WP_230276520.1">
    <property type="nucleotide sequence ID" value="NZ_JAJKFW010000061.1"/>
</dbReference>
<evidence type="ECO:0000256" key="3">
    <source>
        <dbReference type="ARBA" id="ARBA00022519"/>
    </source>
</evidence>
<keyword evidence="6 8" id="KW-0012">Acyltransferase</keyword>
<keyword evidence="5" id="KW-0472">Membrane</keyword>
<comment type="subcellular location">
    <subcellularLocation>
        <location evidence="1">Cell inner membrane</location>
    </subcellularLocation>
</comment>
<evidence type="ECO:0000256" key="6">
    <source>
        <dbReference type="ARBA" id="ARBA00023315"/>
    </source>
</evidence>
<gene>
    <name evidence="8" type="ORF">LOC71_21420</name>
</gene>